<keyword evidence="11" id="KW-1185">Reference proteome</keyword>
<evidence type="ECO:0000256" key="8">
    <source>
        <dbReference type="SAM" id="MobiDB-lite"/>
    </source>
</evidence>
<feature type="transmembrane region" description="Helical" evidence="7">
    <location>
        <begin position="71"/>
        <end position="92"/>
    </location>
</feature>
<dbReference type="GO" id="GO:0055085">
    <property type="term" value="P:transmembrane transport"/>
    <property type="evidence" value="ECO:0007669"/>
    <property type="project" value="InterPro"/>
</dbReference>
<feature type="transmembrane region" description="Helical" evidence="7">
    <location>
        <begin position="167"/>
        <end position="188"/>
    </location>
</feature>
<keyword evidence="6 7" id="KW-0472">Membrane</keyword>
<dbReference type="PANTHER" id="PTHR43386">
    <property type="entry name" value="OLIGOPEPTIDE TRANSPORT SYSTEM PERMEASE PROTEIN APPC"/>
    <property type="match status" value="1"/>
</dbReference>
<feature type="transmembrane region" description="Helical" evidence="7">
    <location>
        <begin position="295"/>
        <end position="315"/>
    </location>
</feature>
<dbReference type="KEGG" id="ach:Achl_0297"/>
<evidence type="ECO:0000256" key="7">
    <source>
        <dbReference type="RuleBase" id="RU363032"/>
    </source>
</evidence>
<evidence type="ECO:0000256" key="5">
    <source>
        <dbReference type="ARBA" id="ARBA00022989"/>
    </source>
</evidence>
<feature type="domain" description="ABC transmembrane type-1" evidence="9">
    <location>
        <begin position="132"/>
        <end position="321"/>
    </location>
</feature>
<keyword evidence="4 7" id="KW-0812">Transmembrane</keyword>
<dbReference type="InterPro" id="IPR035906">
    <property type="entry name" value="MetI-like_sf"/>
</dbReference>
<evidence type="ECO:0000256" key="4">
    <source>
        <dbReference type="ARBA" id="ARBA00022692"/>
    </source>
</evidence>
<evidence type="ECO:0000313" key="11">
    <source>
        <dbReference type="Proteomes" id="UP000002505"/>
    </source>
</evidence>
<feature type="compositionally biased region" description="Low complexity" evidence="8">
    <location>
        <begin position="29"/>
        <end position="54"/>
    </location>
</feature>
<sequence>MSQQLLRDSPGPAVDTGDAASAPDPGSEAAAQPAARAGRTSVPAAVGPGSAAPPAGAGLARTARGLLKSPGLVLAVLVIAVVILWAMIPGAFTHWPPDTGVPSARLKPPSAEHWFGTDSLGRDLFSRVVHGSATSLAATAVAVAVGLVAGSLLGLLAGFLRGWVDDAIMRVMDVLLAIPSLLLSLALITVLGFGTVNIAIAVGIASVANFARIMRAESLRVGSAVYVEAARSSGVRWHGILLRHVLPNAAGPVLALSALEFGMAVLSISSLSFLGFGAPPPAAEWGSLVAGGRDYLVAAWWLVTLPGLVIAAVVLSTNRISHAFQDPERNRT</sequence>
<dbReference type="Gene3D" id="1.10.3720.10">
    <property type="entry name" value="MetI-like"/>
    <property type="match status" value="1"/>
</dbReference>
<dbReference type="Pfam" id="PF00528">
    <property type="entry name" value="BPD_transp_1"/>
    <property type="match status" value="1"/>
</dbReference>
<proteinExistence type="inferred from homology"/>
<dbReference type="Proteomes" id="UP000002505">
    <property type="component" value="Chromosome"/>
</dbReference>
<reference evidence="10" key="1">
    <citation type="submission" date="2009-01" db="EMBL/GenBank/DDBJ databases">
        <title>Complete sequence of chromosome of Arthrobacter chlorophenolicus A6.</title>
        <authorList>
            <consortium name="US DOE Joint Genome Institute"/>
            <person name="Lucas S."/>
            <person name="Copeland A."/>
            <person name="Lapidus A."/>
            <person name="Glavina del Rio T."/>
            <person name="Tice H."/>
            <person name="Bruce D."/>
            <person name="Goodwin L."/>
            <person name="Pitluck S."/>
            <person name="Goltsman E."/>
            <person name="Clum A."/>
            <person name="Larimer F."/>
            <person name="Land M."/>
            <person name="Hauser L."/>
            <person name="Kyrpides N."/>
            <person name="Mikhailova N."/>
            <person name="Jansson J."/>
            <person name="Richardson P."/>
        </authorList>
    </citation>
    <scope>NUCLEOTIDE SEQUENCE [LARGE SCALE GENOMIC DNA]</scope>
    <source>
        <strain evidence="10">A6</strain>
    </source>
</reference>
<feature type="region of interest" description="Disordered" evidence="8">
    <location>
        <begin position="1"/>
        <end position="54"/>
    </location>
</feature>
<dbReference type="eggNOG" id="COG1173">
    <property type="taxonomic scope" value="Bacteria"/>
</dbReference>
<evidence type="ECO:0000256" key="2">
    <source>
        <dbReference type="ARBA" id="ARBA00022448"/>
    </source>
</evidence>
<keyword evidence="2 7" id="KW-0813">Transport</keyword>
<dbReference type="AlphaFoldDB" id="B8H9R3"/>
<keyword evidence="5 7" id="KW-1133">Transmembrane helix</keyword>
<dbReference type="PANTHER" id="PTHR43386:SF25">
    <property type="entry name" value="PEPTIDE ABC TRANSPORTER PERMEASE PROTEIN"/>
    <property type="match status" value="1"/>
</dbReference>
<dbReference type="STRING" id="452863.Achl_0297"/>
<keyword evidence="3" id="KW-1003">Cell membrane</keyword>
<evidence type="ECO:0000259" key="9">
    <source>
        <dbReference type="PROSITE" id="PS50928"/>
    </source>
</evidence>
<dbReference type="RefSeq" id="WP_015935524.1">
    <property type="nucleotide sequence ID" value="NC_011886.1"/>
</dbReference>
<evidence type="ECO:0000256" key="1">
    <source>
        <dbReference type="ARBA" id="ARBA00004651"/>
    </source>
</evidence>
<evidence type="ECO:0000256" key="6">
    <source>
        <dbReference type="ARBA" id="ARBA00023136"/>
    </source>
</evidence>
<dbReference type="HOGENOM" id="CLU_028518_5_2_11"/>
<dbReference type="PROSITE" id="PS50928">
    <property type="entry name" value="ABC_TM1"/>
    <property type="match status" value="1"/>
</dbReference>
<comment type="subcellular location">
    <subcellularLocation>
        <location evidence="1 7">Cell membrane</location>
        <topology evidence="1 7">Multi-pass membrane protein</topology>
    </subcellularLocation>
</comment>
<feature type="transmembrane region" description="Helical" evidence="7">
    <location>
        <begin position="253"/>
        <end position="275"/>
    </location>
</feature>
<feature type="transmembrane region" description="Helical" evidence="7">
    <location>
        <begin position="194"/>
        <end position="211"/>
    </location>
</feature>
<evidence type="ECO:0000313" key="10">
    <source>
        <dbReference type="EMBL" id="ACL38297.1"/>
    </source>
</evidence>
<feature type="transmembrane region" description="Helical" evidence="7">
    <location>
        <begin position="136"/>
        <end position="160"/>
    </location>
</feature>
<gene>
    <name evidence="10" type="ordered locus">Achl_0297</name>
</gene>
<dbReference type="SUPFAM" id="SSF161098">
    <property type="entry name" value="MetI-like"/>
    <property type="match status" value="1"/>
</dbReference>
<organism evidence="10 11">
    <name type="scientific">Pseudarthrobacter chlorophenolicus (strain ATCC 700700 / DSM 12829 / CIP 107037 / JCM 12360 / KCTC 9906 / NCIMB 13794 / A6)</name>
    <name type="common">Arthrobacter chlorophenolicus</name>
    <dbReference type="NCBI Taxonomy" id="452863"/>
    <lineage>
        <taxon>Bacteria</taxon>
        <taxon>Bacillati</taxon>
        <taxon>Actinomycetota</taxon>
        <taxon>Actinomycetes</taxon>
        <taxon>Micrococcales</taxon>
        <taxon>Micrococcaceae</taxon>
        <taxon>Pseudarthrobacter</taxon>
    </lineage>
</organism>
<evidence type="ECO:0000256" key="3">
    <source>
        <dbReference type="ARBA" id="ARBA00022475"/>
    </source>
</evidence>
<dbReference type="InterPro" id="IPR000515">
    <property type="entry name" value="MetI-like"/>
</dbReference>
<dbReference type="EMBL" id="CP001341">
    <property type="protein sequence ID" value="ACL38297.1"/>
    <property type="molecule type" value="Genomic_DNA"/>
</dbReference>
<dbReference type="CDD" id="cd06261">
    <property type="entry name" value="TM_PBP2"/>
    <property type="match status" value="1"/>
</dbReference>
<accession>B8H9R3</accession>
<protein>
    <submittedName>
        <fullName evidence="10">Binding-protein-dependent transport systems inner membrane component</fullName>
    </submittedName>
</protein>
<dbReference type="GO" id="GO:0005886">
    <property type="term" value="C:plasma membrane"/>
    <property type="evidence" value="ECO:0007669"/>
    <property type="project" value="UniProtKB-SubCell"/>
</dbReference>
<dbReference type="InterPro" id="IPR050366">
    <property type="entry name" value="BP-dependent_transpt_permease"/>
</dbReference>
<name>B8H9R3_PSECP</name>
<comment type="similarity">
    <text evidence="7">Belongs to the binding-protein-dependent transport system permease family.</text>
</comment>